<keyword evidence="3" id="KW-0378">Hydrolase</keyword>
<dbReference type="Gene3D" id="3.90.226.10">
    <property type="entry name" value="2-enoyl-CoA Hydratase, Chain A, domain 1"/>
    <property type="match status" value="1"/>
</dbReference>
<protein>
    <submittedName>
        <fullName evidence="3">Clp protease</fullName>
    </submittedName>
</protein>
<comment type="similarity">
    <text evidence="1">Belongs to the peptidase S14 family.</text>
</comment>
<dbReference type="InterPro" id="IPR023562">
    <property type="entry name" value="ClpP/TepA"/>
</dbReference>
<dbReference type="PRINTS" id="PR00127">
    <property type="entry name" value="CLPPROTEASEP"/>
</dbReference>
<dbReference type="InterPro" id="IPR001907">
    <property type="entry name" value="ClpP"/>
</dbReference>
<evidence type="ECO:0000256" key="1">
    <source>
        <dbReference type="ARBA" id="ARBA00007039"/>
    </source>
</evidence>
<dbReference type="GO" id="GO:0006515">
    <property type="term" value="P:protein quality control for misfolded or incompletely synthesized proteins"/>
    <property type="evidence" value="ECO:0007669"/>
    <property type="project" value="TreeGrafter"/>
</dbReference>
<dbReference type="GO" id="GO:0004176">
    <property type="term" value="F:ATP-dependent peptidase activity"/>
    <property type="evidence" value="ECO:0007669"/>
    <property type="project" value="InterPro"/>
</dbReference>
<keyword evidence="3" id="KW-0645">Protease</keyword>
<feature type="region of interest" description="Disordered" evidence="2">
    <location>
        <begin position="32"/>
        <end position="51"/>
    </location>
</feature>
<gene>
    <name evidence="3" type="ORF">Terrestrivirus4_24</name>
</gene>
<evidence type="ECO:0000313" key="3">
    <source>
        <dbReference type="EMBL" id="AYV75976.1"/>
    </source>
</evidence>
<proteinExistence type="inferred from homology"/>
<dbReference type="Pfam" id="PF00574">
    <property type="entry name" value="CLP_protease"/>
    <property type="match status" value="1"/>
</dbReference>
<dbReference type="EMBL" id="MK071982">
    <property type="protein sequence ID" value="AYV75976.1"/>
    <property type="molecule type" value="Genomic_DNA"/>
</dbReference>
<dbReference type="SUPFAM" id="SSF52096">
    <property type="entry name" value="ClpP/crotonase"/>
    <property type="match status" value="1"/>
</dbReference>
<dbReference type="GO" id="GO:0004252">
    <property type="term" value="F:serine-type endopeptidase activity"/>
    <property type="evidence" value="ECO:0007669"/>
    <property type="project" value="InterPro"/>
</dbReference>
<name>A0A3G4ZMB0_9VIRU</name>
<reference evidence="3" key="1">
    <citation type="submission" date="2018-10" db="EMBL/GenBank/DDBJ databases">
        <title>Hidden diversity of soil giant viruses.</title>
        <authorList>
            <person name="Schulz F."/>
            <person name="Alteio L."/>
            <person name="Goudeau D."/>
            <person name="Ryan E.M."/>
            <person name="Malmstrom R.R."/>
            <person name="Blanchard J."/>
            <person name="Woyke T."/>
        </authorList>
    </citation>
    <scope>NUCLEOTIDE SEQUENCE</scope>
    <source>
        <strain evidence="3">TEV1</strain>
    </source>
</reference>
<dbReference type="PANTHER" id="PTHR10381:SF11">
    <property type="entry name" value="ATP-DEPENDENT CLP PROTEASE PROTEOLYTIC SUBUNIT, MITOCHONDRIAL"/>
    <property type="match status" value="1"/>
</dbReference>
<dbReference type="PANTHER" id="PTHR10381">
    <property type="entry name" value="ATP-DEPENDENT CLP PROTEASE PROTEOLYTIC SUBUNIT"/>
    <property type="match status" value="1"/>
</dbReference>
<sequence>MYVKTPAGKKQLKRLRRLNKKILVAAKQINNVENNNDDDSDNDDTNEPVSPLLFPTQNDSKIYRSGNHIYFRDNITLDSVSKLCKLIEEANNEFQLLQSTIKHALLVPRPLYLHITSHGGSLLAGLMAADTIENSLVPIYTVAEGYVMSSGTFLSLAGKKRFMTKNAYILIHQLSSAVSGTFEHLADDQSNNEELMKRMKKIYDEKTGGKLKGKKLENILKHDIYMGFNVCLELGLVDGLYEIEQLKTCDEL</sequence>
<dbReference type="GO" id="GO:0009368">
    <property type="term" value="C:endopeptidase Clp complex"/>
    <property type="evidence" value="ECO:0007669"/>
    <property type="project" value="TreeGrafter"/>
</dbReference>
<dbReference type="GO" id="GO:0051117">
    <property type="term" value="F:ATPase binding"/>
    <property type="evidence" value="ECO:0007669"/>
    <property type="project" value="TreeGrafter"/>
</dbReference>
<organism evidence="3">
    <name type="scientific">Terrestrivirus sp</name>
    <dbReference type="NCBI Taxonomy" id="2487775"/>
    <lineage>
        <taxon>Viruses</taxon>
        <taxon>Varidnaviria</taxon>
        <taxon>Bamfordvirae</taxon>
        <taxon>Nucleocytoviricota</taxon>
        <taxon>Megaviricetes</taxon>
        <taxon>Imitervirales</taxon>
        <taxon>Mimiviridae</taxon>
        <taxon>Klosneuvirinae</taxon>
    </lineage>
</organism>
<evidence type="ECO:0000256" key="2">
    <source>
        <dbReference type="SAM" id="MobiDB-lite"/>
    </source>
</evidence>
<accession>A0A3G4ZMB0</accession>
<dbReference type="InterPro" id="IPR029045">
    <property type="entry name" value="ClpP/crotonase-like_dom_sf"/>
</dbReference>
<feature type="compositionally biased region" description="Acidic residues" evidence="2">
    <location>
        <begin position="35"/>
        <end position="46"/>
    </location>
</feature>